<reference evidence="8" key="1">
    <citation type="journal article" date="2019" name="Int. J. Syst. Evol. Microbiol.">
        <title>The Global Catalogue of Microorganisms (GCM) 10K type strain sequencing project: providing services to taxonomists for standard genome sequencing and annotation.</title>
        <authorList>
            <consortium name="The Broad Institute Genomics Platform"/>
            <consortium name="The Broad Institute Genome Sequencing Center for Infectious Disease"/>
            <person name="Wu L."/>
            <person name="Ma J."/>
        </authorList>
    </citation>
    <scope>NUCLEOTIDE SEQUENCE [LARGE SCALE GENOMIC DNA]</scope>
    <source>
        <strain evidence="8">CGMCC 4.7683</strain>
    </source>
</reference>
<name>A0ABQ3M5J1_9PSEU</name>
<feature type="transmembrane region" description="Helical" evidence="5">
    <location>
        <begin position="79"/>
        <end position="97"/>
    </location>
</feature>
<dbReference type="PROSITE" id="PS50850">
    <property type="entry name" value="MFS"/>
    <property type="match status" value="1"/>
</dbReference>
<keyword evidence="4 5" id="KW-0472">Membrane</keyword>
<feature type="transmembrane region" description="Helical" evidence="5">
    <location>
        <begin position="103"/>
        <end position="127"/>
    </location>
</feature>
<sequence length="416" mass="42243">MGADDVRAPNRWVLLSVSLIAWAVGATAVFQLSLVLPALRATTGMSLALGGALVGVANGGLTVAMLGWGLFADRFGERCAMTCGLTLCAVFLCVAAATDGVAALFAVFALVGMTASSVYAPSGQAVVRRFPVRQRALALGLTQTATPLSSAVAAAIVPGVAARHGLATVWLGMAGLCLLAAVAVLLFGGQPRVDVGPADAVSGEPGKVPWRRIYGACALLILPQSALLTFSVSYLVDDRGWRPDQAGWLLGGALLLTVLTRPLAGHLADRLGAPMGLMRIFAFGNAVVLALVVIGAVTGTWLGAVMVLFACVSTVTGYGLASTAVAGFAARARLGRALGVQHTLQGLVTTLGPVALSAVIGSAGYAGAFAVIAVAPLAGGALLPVTVERTGQSRQQCASTSVDGASARMAWWTRRR</sequence>
<evidence type="ECO:0000313" key="8">
    <source>
        <dbReference type="Proteomes" id="UP000635387"/>
    </source>
</evidence>
<evidence type="ECO:0000256" key="3">
    <source>
        <dbReference type="ARBA" id="ARBA00022989"/>
    </source>
</evidence>
<keyword evidence="3 5" id="KW-1133">Transmembrane helix</keyword>
<dbReference type="Pfam" id="PF07690">
    <property type="entry name" value="MFS_1"/>
    <property type="match status" value="2"/>
</dbReference>
<accession>A0ABQ3M5J1</accession>
<evidence type="ECO:0000256" key="1">
    <source>
        <dbReference type="ARBA" id="ARBA00004651"/>
    </source>
</evidence>
<feature type="transmembrane region" description="Helical" evidence="5">
    <location>
        <begin position="248"/>
        <end position="268"/>
    </location>
</feature>
<dbReference type="Proteomes" id="UP000635387">
    <property type="component" value="Unassembled WGS sequence"/>
</dbReference>
<feature type="transmembrane region" description="Helical" evidence="5">
    <location>
        <begin position="48"/>
        <end position="72"/>
    </location>
</feature>
<feature type="transmembrane region" description="Helical" evidence="5">
    <location>
        <begin position="307"/>
        <end position="330"/>
    </location>
</feature>
<dbReference type="PANTHER" id="PTHR23527:SF1">
    <property type="entry name" value="BLL3282 PROTEIN"/>
    <property type="match status" value="1"/>
</dbReference>
<feature type="domain" description="Major facilitator superfamily (MFS) profile" evidence="6">
    <location>
        <begin position="14"/>
        <end position="391"/>
    </location>
</feature>
<evidence type="ECO:0000259" key="6">
    <source>
        <dbReference type="PROSITE" id="PS50850"/>
    </source>
</evidence>
<dbReference type="InterPro" id="IPR011701">
    <property type="entry name" value="MFS"/>
</dbReference>
<dbReference type="SUPFAM" id="SSF103473">
    <property type="entry name" value="MFS general substrate transporter"/>
    <property type="match status" value="1"/>
</dbReference>
<feature type="transmembrane region" description="Helical" evidence="5">
    <location>
        <begin position="167"/>
        <end position="187"/>
    </location>
</feature>
<evidence type="ECO:0000313" key="7">
    <source>
        <dbReference type="EMBL" id="GHH32200.1"/>
    </source>
</evidence>
<feature type="transmembrane region" description="Helical" evidence="5">
    <location>
        <begin position="139"/>
        <end position="161"/>
    </location>
</feature>
<feature type="transmembrane region" description="Helical" evidence="5">
    <location>
        <begin position="366"/>
        <end position="385"/>
    </location>
</feature>
<dbReference type="InterPro" id="IPR036259">
    <property type="entry name" value="MFS_trans_sf"/>
</dbReference>
<dbReference type="InterPro" id="IPR020846">
    <property type="entry name" value="MFS_dom"/>
</dbReference>
<protein>
    <submittedName>
        <fullName evidence="7">MFS transporter</fullName>
    </submittedName>
</protein>
<evidence type="ECO:0000256" key="4">
    <source>
        <dbReference type="ARBA" id="ARBA00023136"/>
    </source>
</evidence>
<dbReference type="EMBL" id="BNAY01000010">
    <property type="protein sequence ID" value="GHH32200.1"/>
    <property type="molecule type" value="Genomic_DNA"/>
</dbReference>
<keyword evidence="2 5" id="KW-0812">Transmembrane</keyword>
<feature type="transmembrane region" description="Helical" evidence="5">
    <location>
        <begin position="280"/>
        <end position="301"/>
    </location>
</feature>
<dbReference type="Gene3D" id="1.20.1250.20">
    <property type="entry name" value="MFS general substrate transporter like domains"/>
    <property type="match status" value="2"/>
</dbReference>
<dbReference type="PANTHER" id="PTHR23527">
    <property type="entry name" value="BLL3282 PROTEIN"/>
    <property type="match status" value="1"/>
</dbReference>
<comment type="caution">
    <text evidence="7">The sequence shown here is derived from an EMBL/GenBank/DDBJ whole genome shotgun (WGS) entry which is preliminary data.</text>
</comment>
<feature type="transmembrane region" description="Helical" evidence="5">
    <location>
        <begin position="342"/>
        <end position="360"/>
    </location>
</feature>
<dbReference type="RefSeq" id="WP_191258597.1">
    <property type="nucleotide sequence ID" value="NZ_BNAY01000010.1"/>
</dbReference>
<evidence type="ECO:0000256" key="2">
    <source>
        <dbReference type="ARBA" id="ARBA00022692"/>
    </source>
</evidence>
<keyword evidence="8" id="KW-1185">Reference proteome</keyword>
<comment type="subcellular location">
    <subcellularLocation>
        <location evidence="1">Cell membrane</location>
        <topology evidence="1">Multi-pass membrane protein</topology>
    </subcellularLocation>
</comment>
<feature type="transmembrane region" description="Helical" evidence="5">
    <location>
        <begin position="213"/>
        <end position="236"/>
    </location>
</feature>
<feature type="transmembrane region" description="Helical" evidence="5">
    <location>
        <begin position="12"/>
        <end position="36"/>
    </location>
</feature>
<evidence type="ECO:0000256" key="5">
    <source>
        <dbReference type="SAM" id="Phobius"/>
    </source>
</evidence>
<dbReference type="InterPro" id="IPR052952">
    <property type="entry name" value="MFS-Transporter"/>
</dbReference>
<gene>
    <name evidence="7" type="ORF">GCM10017790_68950</name>
</gene>
<organism evidence="7 8">
    <name type="scientific">Amycolatopsis oliviviridis</name>
    <dbReference type="NCBI Taxonomy" id="1471590"/>
    <lineage>
        <taxon>Bacteria</taxon>
        <taxon>Bacillati</taxon>
        <taxon>Actinomycetota</taxon>
        <taxon>Actinomycetes</taxon>
        <taxon>Pseudonocardiales</taxon>
        <taxon>Pseudonocardiaceae</taxon>
        <taxon>Amycolatopsis</taxon>
    </lineage>
</organism>
<proteinExistence type="predicted"/>